<name>A0ABD2PQ30_9PLAT</name>
<gene>
    <name evidence="3" type="ORF">Ciccas_012174</name>
</gene>
<comment type="caution">
    <text evidence="3">The sequence shown here is derived from an EMBL/GenBank/DDBJ whole genome shotgun (WGS) entry which is preliminary data.</text>
</comment>
<evidence type="ECO:0000256" key="1">
    <source>
        <dbReference type="SAM" id="Coils"/>
    </source>
</evidence>
<organism evidence="3 4">
    <name type="scientific">Cichlidogyrus casuarinus</name>
    <dbReference type="NCBI Taxonomy" id="1844966"/>
    <lineage>
        <taxon>Eukaryota</taxon>
        <taxon>Metazoa</taxon>
        <taxon>Spiralia</taxon>
        <taxon>Lophotrochozoa</taxon>
        <taxon>Platyhelminthes</taxon>
        <taxon>Monogenea</taxon>
        <taxon>Monopisthocotylea</taxon>
        <taxon>Dactylogyridea</taxon>
        <taxon>Ancyrocephalidae</taxon>
        <taxon>Cichlidogyrus</taxon>
    </lineage>
</organism>
<keyword evidence="2" id="KW-0812">Transmembrane</keyword>
<feature type="transmembrane region" description="Helical" evidence="2">
    <location>
        <begin position="108"/>
        <end position="125"/>
    </location>
</feature>
<keyword evidence="2" id="KW-1133">Transmembrane helix</keyword>
<evidence type="ECO:0000256" key="2">
    <source>
        <dbReference type="SAM" id="Phobius"/>
    </source>
</evidence>
<proteinExistence type="predicted"/>
<dbReference type="Gene3D" id="1.20.5.1700">
    <property type="match status" value="1"/>
</dbReference>
<feature type="coiled-coil region" evidence="1">
    <location>
        <begin position="12"/>
        <end position="39"/>
    </location>
</feature>
<keyword evidence="1" id="KW-0175">Coiled coil</keyword>
<evidence type="ECO:0000313" key="4">
    <source>
        <dbReference type="Proteomes" id="UP001626550"/>
    </source>
</evidence>
<dbReference type="EMBL" id="JBJKFK010004094">
    <property type="protein sequence ID" value="KAL3309280.1"/>
    <property type="molecule type" value="Genomic_DNA"/>
</dbReference>
<reference evidence="3 4" key="1">
    <citation type="submission" date="2024-11" db="EMBL/GenBank/DDBJ databases">
        <title>Adaptive evolution of stress response genes in parasites aligns with host niche diversity.</title>
        <authorList>
            <person name="Hahn C."/>
            <person name="Resl P."/>
        </authorList>
    </citation>
    <scope>NUCLEOTIDE SEQUENCE [LARGE SCALE GENOMIC DNA]</scope>
    <source>
        <strain evidence="3">EGGRZ-B1_66</strain>
        <tissue evidence="3">Body</tissue>
    </source>
</reference>
<keyword evidence="4" id="KW-1185">Reference proteome</keyword>
<keyword evidence="2" id="KW-0472">Membrane</keyword>
<dbReference type="Proteomes" id="UP001626550">
    <property type="component" value="Unassembled WGS sequence"/>
</dbReference>
<dbReference type="AlphaFoldDB" id="A0ABD2PQ30"/>
<sequence>MMKTSCENTNEVPQLKHEIESLKKQLASVEKQLKNDEFTTGKQVNDLKKQLTELSSQTDRASKFLNVFSDVWLHGKVDRSTLAQVNSTAPYSSLSSRVYNQLRQHRELIIVAVAAAVAISFLPLFKF</sequence>
<evidence type="ECO:0000313" key="3">
    <source>
        <dbReference type="EMBL" id="KAL3309280.1"/>
    </source>
</evidence>
<accession>A0ABD2PQ30</accession>
<protein>
    <submittedName>
        <fullName evidence="3">Uncharacterized protein</fullName>
    </submittedName>
</protein>